<dbReference type="Pfam" id="PF14144">
    <property type="entry name" value="DOG1"/>
    <property type="match status" value="1"/>
</dbReference>
<gene>
    <name evidence="2" type="ORF">F511_12427</name>
</gene>
<protein>
    <recommendedName>
        <fullName evidence="1">DOG1 domain-containing protein</fullName>
    </recommendedName>
</protein>
<dbReference type="GO" id="GO:0006351">
    <property type="term" value="P:DNA-templated transcription"/>
    <property type="evidence" value="ECO:0007669"/>
    <property type="project" value="InterPro"/>
</dbReference>
<dbReference type="AlphaFoldDB" id="A0A2Z7BZE1"/>
<keyword evidence="3" id="KW-1185">Reference proteome</keyword>
<dbReference type="OrthoDB" id="1895294at2759"/>
<dbReference type="Proteomes" id="UP000250235">
    <property type="component" value="Unassembled WGS sequence"/>
</dbReference>
<dbReference type="PROSITE" id="PS51806">
    <property type="entry name" value="DOG1"/>
    <property type="match status" value="1"/>
</dbReference>
<feature type="domain" description="DOG1" evidence="1">
    <location>
        <begin position="29"/>
        <end position="214"/>
    </location>
</feature>
<evidence type="ECO:0000313" key="2">
    <source>
        <dbReference type="EMBL" id="KZV40032.1"/>
    </source>
</evidence>
<organism evidence="2 3">
    <name type="scientific">Dorcoceras hygrometricum</name>
    <dbReference type="NCBI Taxonomy" id="472368"/>
    <lineage>
        <taxon>Eukaryota</taxon>
        <taxon>Viridiplantae</taxon>
        <taxon>Streptophyta</taxon>
        <taxon>Embryophyta</taxon>
        <taxon>Tracheophyta</taxon>
        <taxon>Spermatophyta</taxon>
        <taxon>Magnoliopsida</taxon>
        <taxon>eudicotyledons</taxon>
        <taxon>Gunneridae</taxon>
        <taxon>Pentapetalae</taxon>
        <taxon>asterids</taxon>
        <taxon>lamiids</taxon>
        <taxon>Lamiales</taxon>
        <taxon>Gesneriaceae</taxon>
        <taxon>Didymocarpoideae</taxon>
        <taxon>Trichosporeae</taxon>
        <taxon>Loxocarpinae</taxon>
        <taxon>Dorcoceras</taxon>
    </lineage>
</organism>
<dbReference type="EMBL" id="KV000740">
    <property type="protein sequence ID" value="KZV40032.1"/>
    <property type="molecule type" value="Genomic_DNA"/>
</dbReference>
<evidence type="ECO:0000259" key="1">
    <source>
        <dbReference type="PROSITE" id="PS51806"/>
    </source>
</evidence>
<dbReference type="PANTHER" id="PTHR46354">
    <property type="entry name" value="DOG1 DOMAIN-CONTAINING PROTEIN"/>
    <property type="match status" value="1"/>
</dbReference>
<name>A0A2Z7BZE1_9LAMI</name>
<dbReference type="InterPro" id="IPR051886">
    <property type="entry name" value="Seed_Dev/Stress_Resp_Reg"/>
</dbReference>
<reference evidence="2 3" key="1">
    <citation type="journal article" date="2015" name="Proc. Natl. Acad. Sci. U.S.A.">
        <title>The resurrection genome of Boea hygrometrica: A blueprint for survival of dehydration.</title>
        <authorList>
            <person name="Xiao L."/>
            <person name="Yang G."/>
            <person name="Zhang L."/>
            <person name="Yang X."/>
            <person name="Zhao S."/>
            <person name="Ji Z."/>
            <person name="Zhou Q."/>
            <person name="Hu M."/>
            <person name="Wang Y."/>
            <person name="Chen M."/>
            <person name="Xu Y."/>
            <person name="Jin H."/>
            <person name="Xiao X."/>
            <person name="Hu G."/>
            <person name="Bao F."/>
            <person name="Hu Y."/>
            <person name="Wan P."/>
            <person name="Li L."/>
            <person name="Deng X."/>
            <person name="Kuang T."/>
            <person name="Xiang C."/>
            <person name="Zhu J.K."/>
            <person name="Oliver M.J."/>
            <person name="He Y."/>
        </authorList>
    </citation>
    <scope>NUCLEOTIDE SEQUENCE [LARGE SCALE GENOMIC DNA]</scope>
    <source>
        <strain evidence="3">cv. XS01</strain>
    </source>
</reference>
<accession>A0A2Z7BZE1</accession>
<proteinExistence type="predicted"/>
<dbReference type="GO" id="GO:0043565">
    <property type="term" value="F:sequence-specific DNA binding"/>
    <property type="evidence" value="ECO:0007669"/>
    <property type="project" value="InterPro"/>
</dbReference>
<evidence type="ECO:0000313" key="3">
    <source>
        <dbReference type="Proteomes" id="UP000250235"/>
    </source>
</evidence>
<sequence length="214" mass="24379">MIYNTSLAGFCSSCIGFCGLDQKMNGQVAQKFSDYYEKWMSQLEDLVKIFLLLSRDCHQEAGFETIVNKFTAHHKELYMIKWSLAHEDVLAFFNPIWLSPLENAYLWVTGWKPSMAFRLVDTLSKSDRQCGGSLRGMTEEQAKMIEALKVKIGLEEEGVEREMERQQVSVADRKIVELVKLEIQAKRSGSAEAVAKVNELVEASLKGMLAGWRR</sequence>
<dbReference type="PANTHER" id="PTHR46354:SF2">
    <property type="entry name" value="PROTEIN DOG1-LIKE 4"/>
    <property type="match status" value="1"/>
</dbReference>
<dbReference type="InterPro" id="IPR025422">
    <property type="entry name" value="TGA_domain"/>
</dbReference>